<evidence type="ECO:0000313" key="2">
    <source>
        <dbReference type="Proteomes" id="UP000076722"/>
    </source>
</evidence>
<dbReference type="Gene3D" id="3.40.50.720">
    <property type="entry name" value="NAD(P)-binding Rossmann-like Domain"/>
    <property type="match status" value="1"/>
</dbReference>
<dbReference type="Proteomes" id="UP000076722">
    <property type="component" value="Unassembled WGS sequence"/>
</dbReference>
<dbReference type="SUPFAM" id="SSF51735">
    <property type="entry name" value="NAD(P)-binding Rossmann-fold domains"/>
    <property type="match status" value="1"/>
</dbReference>
<organism evidence="1 2">
    <name type="scientific">Sistotremastrum niveocremeum HHB9708</name>
    <dbReference type="NCBI Taxonomy" id="1314777"/>
    <lineage>
        <taxon>Eukaryota</taxon>
        <taxon>Fungi</taxon>
        <taxon>Dikarya</taxon>
        <taxon>Basidiomycota</taxon>
        <taxon>Agaricomycotina</taxon>
        <taxon>Agaricomycetes</taxon>
        <taxon>Sistotremastrales</taxon>
        <taxon>Sistotremastraceae</taxon>
        <taxon>Sertulicium</taxon>
        <taxon>Sertulicium niveocremeum</taxon>
    </lineage>
</organism>
<sequence length="220" mass="23243">MSQPSIFIIGAGPQIASAVAKLFASNGFSVGLSSRSQENLDKYAASLPSGTKHATAVADAGDYESIVAALDTLKEKLGAPTVVVYNAASLSLGPKPLLELPPAEFEKHLSLTTVGGLVTGQWAAKNLRQDGSYKPTVIFTGGGLSLQPRPGFAGLAAGKAALLNLAKAFRVETKGIHFATVIVKGLVDKGDPYFASPLIAEDYWKLYEEKEEAWTFEVHH</sequence>
<dbReference type="AlphaFoldDB" id="A0A164VW76"/>
<dbReference type="InterPro" id="IPR036291">
    <property type="entry name" value="NAD(P)-bd_dom_sf"/>
</dbReference>
<dbReference type="EMBL" id="KV419404">
    <property type="protein sequence ID" value="KZS94523.1"/>
    <property type="molecule type" value="Genomic_DNA"/>
</dbReference>
<proteinExistence type="predicted"/>
<gene>
    <name evidence="1" type="ORF">SISNIDRAFT_453456</name>
</gene>
<dbReference type="InterPro" id="IPR002347">
    <property type="entry name" value="SDR_fam"/>
</dbReference>
<dbReference type="STRING" id="1314777.A0A164VW76"/>
<protein>
    <submittedName>
        <fullName evidence="1">NAD(P)-binding protein</fullName>
    </submittedName>
</protein>
<dbReference type="OrthoDB" id="5336600at2759"/>
<reference evidence="1 2" key="1">
    <citation type="journal article" date="2016" name="Mol. Biol. Evol.">
        <title>Comparative Genomics of Early-Diverging Mushroom-Forming Fungi Provides Insights into the Origins of Lignocellulose Decay Capabilities.</title>
        <authorList>
            <person name="Nagy L.G."/>
            <person name="Riley R."/>
            <person name="Tritt A."/>
            <person name="Adam C."/>
            <person name="Daum C."/>
            <person name="Floudas D."/>
            <person name="Sun H."/>
            <person name="Yadav J.S."/>
            <person name="Pangilinan J."/>
            <person name="Larsson K.H."/>
            <person name="Matsuura K."/>
            <person name="Barry K."/>
            <person name="Labutti K."/>
            <person name="Kuo R."/>
            <person name="Ohm R.A."/>
            <person name="Bhattacharya S.S."/>
            <person name="Shirouzu T."/>
            <person name="Yoshinaga Y."/>
            <person name="Martin F.M."/>
            <person name="Grigoriev I.V."/>
            <person name="Hibbett D.S."/>
        </authorList>
    </citation>
    <scope>NUCLEOTIDE SEQUENCE [LARGE SCALE GENOMIC DNA]</scope>
    <source>
        <strain evidence="1 2">HHB9708</strain>
    </source>
</reference>
<accession>A0A164VW76</accession>
<keyword evidence="2" id="KW-1185">Reference proteome</keyword>
<dbReference type="PANTHER" id="PTHR43431:SF1">
    <property type="entry name" value="OS08G0476300 PROTEIN"/>
    <property type="match status" value="1"/>
</dbReference>
<name>A0A164VW76_9AGAM</name>
<evidence type="ECO:0000313" key="1">
    <source>
        <dbReference type="EMBL" id="KZS94523.1"/>
    </source>
</evidence>
<dbReference type="Pfam" id="PF00106">
    <property type="entry name" value="adh_short"/>
    <property type="match status" value="1"/>
</dbReference>
<dbReference type="PANTHER" id="PTHR43431">
    <property type="entry name" value="OXIDOREDUCTASE, SHORT CHAIN DEHYDROGENASE/REDUCTASE FAMILY (AFU_ORTHOLOGUE AFUA_5G14000)"/>
    <property type="match status" value="1"/>
</dbReference>